<protein>
    <submittedName>
        <fullName evidence="2">Uncharacterized protein</fullName>
    </submittedName>
</protein>
<evidence type="ECO:0000313" key="3">
    <source>
        <dbReference type="Proteomes" id="UP000288216"/>
    </source>
</evidence>
<organism evidence="2 3">
    <name type="scientific">Scyliorhinus torazame</name>
    <name type="common">Cloudy catshark</name>
    <name type="synonym">Catulus torazame</name>
    <dbReference type="NCBI Taxonomy" id="75743"/>
    <lineage>
        <taxon>Eukaryota</taxon>
        <taxon>Metazoa</taxon>
        <taxon>Chordata</taxon>
        <taxon>Craniata</taxon>
        <taxon>Vertebrata</taxon>
        <taxon>Chondrichthyes</taxon>
        <taxon>Elasmobranchii</taxon>
        <taxon>Galeomorphii</taxon>
        <taxon>Galeoidea</taxon>
        <taxon>Carcharhiniformes</taxon>
        <taxon>Scyliorhinidae</taxon>
        <taxon>Scyliorhinus</taxon>
    </lineage>
</organism>
<name>A0A401NP57_SCYTO</name>
<gene>
    <name evidence="2" type="ORF">scyTo_0011496</name>
</gene>
<comment type="caution">
    <text evidence="2">The sequence shown here is derived from an EMBL/GenBank/DDBJ whole genome shotgun (WGS) entry which is preliminary data.</text>
</comment>
<reference evidence="2 3" key="1">
    <citation type="journal article" date="2018" name="Nat. Ecol. Evol.">
        <title>Shark genomes provide insights into elasmobranch evolution and the origin of vertebrates.</title>
        <authorList>
            <person name="Hara Y"/>
            <person name="Yamaguchi K"/>
            <person name="Onimaru K"/>
            <person name="Kadota M"/>
            <person name="Koyanagi M"/>
            <person name="Keeley SD"/>
            <person name="Tatsumi K"/>
            <person name="Tanaka K"/>
            <person name="Motone F"/>
            <person name="Kageyama Y"/>
            <person name="Nozu R"/>
            <person name="Adachi N"/>
            <person name="Nishimura O"/>
            <person name="Nakagawa R"/>
            <person name="Tanegashima C"/>
            <person name="Kiyatake I"/>
            <person name="Matsumoto R"/>
            <person name="Murakumo K"/>
            <person name="Nishida K"/>
            <person name="Terakita A"/>
            <person name="Kuratani S"/>
            <person name="Sato K"/>
            <person name="Hyodo S Kuraku.S."/>
        </authorList>
    </citation>
    <scope>NUCLEOTIDE SEQUENCE [LARGE SCALE GENOMIC DNA]</scope>
</reference>
<feature type="region of interest" description="Disordered" evidence="1">
    <location>
        <begin position="91"/>
        <end position="135"/>
    </location>
</feature>
<dbReference type="OrthoDB" id="8899727at2759"/>
<feature type="compositionally biased region" description="Polar residues" evidence="1">
    <location>
        <begin position="117"/>
        <end position="135"/>
    </location>
</feature>
<dbReference type="OMA" id="GENSNCL"/>
<dbReference type="EMBL" id="BFAA01005244">
    <property type="protein sequence ID" value="GCB62634.1"/>
    <property type="molecule type" value="Genomic_DNA"/>
</dbReference>
<evidence type="ECO:0000313" key="2">
    <source>
        <dbReference type="EMBL" id="GCB62634.1"/>
    </source>
</evidence>
<feature type="compositionally biased region" description="Basic and acidic residues" evidence="1">
    <location>
        <begin position="92"/>
        <end position="112"/>
    </location>
</feature>
<accession>A0A401NP57</accession>
<keyword evidence="3" id="KW-1185">Reference proteome</keyword>
<dbReference type="AlphaFoldDB" id="A0A401NP57"/>
<evidence type="ECO:0000256" key="1">
    <source>
        <dbReference type="SAM" id="MobiDB-lite"/>
    </source>
</evidence>
<sequence length="135" mass="14654">MPISSGAEGHIGVGVDTSVKWLPDSGEAVDYTPRRRNSSYLQRYLDTHLFAKRKWIVGKEARNAAEKHSPGSTSIPAAVFKVKGISFNSEQKINKGENSSRLELQVKTESDGHLSAGSKSSSQNRLGHSSLCTVL</sequence>
<dbReference type="Proteomes" id="UP000288216">
    <property type="component" value="Unassembled WGS sequence"/>
</dbReference>
<proteinExistence type="predicted"/>